<organism evidence="2 3">
    <name type="scientific">Kibdelosporangium banguiense</name>
    <dbReference type="NCBI Taxonomy" id="1365924"/>
    <lineage>
        <taxon>Bacteria</taxon>
        <taxon>Bacillati</taxon>
        <taxon>Actinomycetota</taxon>
        <taxon>Actinomycetes</taxon>
        <taxon>Pseudonocardiales</taxon>
        <taxon>Pseudonocardiaceae</taxon>
        <taxon>Kibdelosporangium</taxon>
    </lineage>
</organism>
<keyword evidence="1" id="KW-0175">Coiled coil</keyword>
<evidence type="ECO:0000313" key="2">
    <source>
        <dbReference type="EMBL" id="MBP2330586.1"/>
    </source>
</evidence>
<evidence type="ECO:0000256" key="1">
    <source>
        <dbReference type="SAM" id="Coils"/>
    </source>
</evidence>
<name>A0ABS4U1T7_9PSEU</name>
<sequence length="88" mass="9846">MTLFLVAGNDHESAVARFDERQNELTSVNDQVATAEAERQRAEERNKALKSDNADMTGCVEAMRHYLWDGLADAARTAAVREVFTKCQ</sequence>
<feature type="coiled-coil region" evidence="1">
    <location>
        <begin position="18"/>
        <end position="52"/>
    </location>
</feature>
<gene>
    <name evidence="2" type="ORF">JOF56_010971</name>
</gene>
<comment type="caution">
    <text evidence="2">The sequence shown here is derived from an EMBL/GenBank/DDBJ whole genome shotgun (WGS) entry which is preliminary data.</text>
</comment>
<accession>A0ABS4U1T7</accession>
<reference evidence="2 3" key="1">
    <citation type="submission" date="2021-03" db="EMBL/GenBank/DDBJ databases">
        <title>Sequencing the genomes of 1000 actinobacteria strains.</title>
        <authorList>
            <person name="Klenk H.-P."/>
        </authorList>
    </citation>
    <scope>NUCLEOTIDE SEQUENCE [LARGE SCALE GENOMIC DNA]</scope>
    <source>
        <strain evidence="2 3">DSM 46670</strain>
    </source>
</reference>
<dbReference type="RefSeq" id="WP_209647181.1">
    <property type="nucleotide sequence ID" value="NZ_JAGINW010000001.1"/>
</dbReference>
<evidence type="ECO:0000313" key="3">
    <source>
        <dbReference type="Proteomes" id="UP001519332"/>
    </source>
</evidence>
<keyword evidence="3" id="KW-1185">Reference proteome</keyword>
<dbReference type="Proteomes" id="UP001519332">
    <property type="component" value="Unassembled WGS sequence"/>
</dbReference>
<protein>
    <submittedName>
        <fullName evidence="2">Uncharacterized protein</fullName>
    </submittedName>
</protein>
<proteinExistence type="predicted"/>
<dbReference type="EMBL" id="JAGINW010000001">
    <property type="protein sequence ID" value="MBP2330586.1"/>
    <property type="molecule type" value="Genomic_DNA"/>
</dbReference>